<reference evidence="6 7" key="1">
    <citation type="journal article" date="2019" name="Microorganisms">
        <title>Genome Insights into the Novel Species Microvirga brassicacearum, a Rapeseed Endophyte with Biotechnological Potential.</title>
        <authorList>
            <person name="Jimenez-Gomez A."/>
            <person name="Saati-Santamaria Z."/>
            <person name="Igual J.M."/>
            <person name="Rivas R."/>
            <person name="Mateos P.F."/>
            <person name="Garcia-Fraile P."/>
        </authorList>
    </citation>
    <scope>NUCLEOTIDE SEQUENCE [LARGE SCALE GENOMIC DNA]</scope>
    <source>
        <strain evidence="6 7">CDVBN77</strain>
    </source>
</reference>
<dbReference type="GO" id="GO:0046983">
    <property type="term" value="F:protein dimerization activity"/>
    <property type="evidence" value="ECO:0007669"/>
    <property type="project" value="InterPro"/>
</dbReference>
<evidence type="ECO:0000313" key="7">
    <source>
        <dbReference type="Proteomes" id="UP000325684"/>
    </source>
</evidence>
<keyword evidence="4" id="KW-0472">Membrane</keyword>
<keyword evidence="4" id="KW-0812">Transmembrane</keyword>
<accession>A0A5N3P7Q0</accession>
<feature type="domain" description="Histidine kinase/HSP90-like ATPase" evidence="5">
    <location>
        <begin position="192"/>
        <end position="288"/>
    </location>
</feature>
<proteinExistence type="predicted"/>
<gene>
    <name evidence="6" type="ORF">FEZ63_17190</name>
</gene>
<dbReference type="PANTHER" id="PTHR24421:SF58">
    <property type="entry name" value="SIGNAL TRANSDUCTION HISTIDINE-PROTEIN KINASE_PHOSPHATASE UHPB"/>
    <property type="match status" value="1"/>
</dbReference>
<evidence type="ECO:0000256" key="2">
    <source>
        <dbReference type="ARBA" id="ARBA00022777"/>
    </source>
</evidence>
<comment type="caution">
    <text evidence="6">The sequence shown here is derived from an EMBL/GenBank/DDBJ whole genome shotgun (WGS) entry which is preliminary data.</text>
</comment>
<dbReference type="SUPFAM" id="SSF55874">
    <property type="entry name" value="ATPase domain of HSP90 chaperone/DNA topoisomerase II/histidine kinase"/>
    <property type="match status" value="1"/>
</dbReference>
<sequence length="316" mass="33677">MVVYRSSGATNWTTVVAVPLAHVNAPVTGVLRQIAGMAAFILLAGGLAALFTARQLEQPLRVLSDQVTGANKKVGELSRQLLAFQEEERQRIARELHDSTAQHLVAASLGLASLEGTVVATPASRSAFAEIDSLLAEALRELRIFTYLLHPPNLAKDGLQATLRDFAEGFAGRTGLVARIRIPEEVDELPSDLQRAILRVVQESLTNVHRHAGASKVSVAARIASGRLVVRIRDNGRGMTGPVRSDGSTRLGVGVAGMRARLEQFGGDLRIRTGRSGTGVIAMVPAPARSRAPPRFGRLRMVWLSDPAKGDGGAPS</sequence>
<dbReference type="InterPro" id="IPR003594">
    <property type="entry name" value="HATPase_dom"/>
</dbReference>
<dbReference type="Proteomes" id="UP000325684">
    <property type="component" value="Unassembled WGS sequence"/>
</dbReference>
<feature type="transmembrane region" description="Helical" evidence="4">
    <location>
        <begin position="34"/>
        <end position="53"/>
    </location>
</feature>
<organism evidence="6 7">
    <name type="scientific">Microvirga brassicacearum</name>
    <dbReference type="NCBI Taxonomy" id="2580413"/>
    <lineage>
        <taxon>Bacteria</taxon>
        <taxon>Pseudomonadati</taxon>
        <taxon>Pseudomonadota</taxon>
        <taxon>Alphaproteobacteria</taxon>
        <taxon>Hyphomicrobiales</taxon>
        <taxon>Methylobacteriaceae</taxon>
        <taxon>Microvirga</taxon>
    </lineage>
</organism>
<evidence type="ECO:0000313" key="6">
    <source>
        <dbReference type="EMBL" id="KAB0265746.1"/>
    </source>
</evidence>
<dbReference type="InterPro" id="IPR050482">
    <property type="entry name" value="Sensor_HK_TwoCompSys"/>
</dbReference>
<dbReference type="OrthoDB" id="9778496at2"/>
<evidence type="ECO:0000256" key="1">
    <source>
        <dbReference type="ARBA" id="ARBA00022679"/>
    </source>
</evidence>
<dbReference type="Gene3D" id="1.20.5.1930">
    <property type="match status" value="1"/>
</dbReference>
<dbReference type="Pfam" id="PF07730">
    <property type="entry name" value="HisKA_3"/>
    <property type="match status" value="1"/>
</dbReference>
<dbReference type="GO" id="GO:0016020">
    <property type="term" value="C:membrane"/>
    <property type="evidence" value="ECO:0007669"/>
    <property type="project" value="InterPro"/>
</dbReference>
<dbReference type="SMART" id="SM00387">
    <property type="entry name" value="HATPase_c"/>
    <property type="match status" value="1"/>
</dbReference>
<evidence type="ECO:0000256" key="4">
    <source>
        <dbReference type="SAM" id="Phobius"/>
    </source>
</evidence>
<keyword evidence="1" id="KW-0808">Transferase</keyword>
<dbReference type="GO" id="GO:0000155">
    <property type="term" value="F:phosphorelay sensor kinase activity"/>
    <property type="evidence" value="ECO:0007669"/>
    <property type="project" value="InterPro"/>
</dbReference>
<dbReference type="Gene3D" id="3.30.565.10">
    <property type="entry name" value="Histidine kinase-like ATPase, C-terminal domain"/>
    <property type="match status" value="1"/>
</dbReference>
<evidence type="ECO:0000259" key="5">
    <source>
        <dbReference type="SMART" id="SM00387"/>
    </source>
</evidence>
<keyword evidence="3" id="KW-0902">Two-component regulatory system</keyword>
<dbReference type="InterPro" id="IPR011712">
    <property type="entry name" value="Sig_transdc_His_kin_sub3_dim/P"/>
</dbReference>
<keyword evidence="2 6" id="KW-0418">Kinase</keyword>
<dbReference type="CDD" id="cd16917">
    <property type="entry name" value="HATPase_UhpB-NarQ-NarX-like"/>
    <property type="match status" value="1"/>
</dbReference>
<evidence type="ECO:0000256" key="3">
    <source>
        <dbReference type="ARBA" id="ARBA00023012"/>
    </source>
</evidence>
<protein>
    <submittedName>
        <fullName evidence="6">Sensor histidine kinase</fullName>
    </submittedName>
</protein>
<name>A0A5N3P7Q0_9HYPH</name>
<dbReference type="AlphaFoldDB" id="A0A5N3P7Q0"/>
<keyword evidence="7" id="KW-1185">Reference proteome</keyword>
<keyword evidence="4" id="KW-1133">Transmembrane helix</keyword>
<dbReference type="PANTHER" id="PTHR24421">
    <property type="entry name" value="NITRATE/NITRITE SENSOR PROTEIN NARX-RELATED"/>
    <property type="match status" value="1"/>
</dbReference>
<dbReference type="InterPro" id="IPR036890">
    <property type="entry name" value="HATPase_C_sf"/>
</dbReference>
<dbReference type="EMBL" id="VCMV01000029">
    <property type="protein sequence ID" value="KAB0265746.1"/>
    <property type="molecule type" value="Genomic_DNA"/>
</dbReference>
<dbReference type="Pfam" id="PF02518">
    <property type="entry name" value="HATPase_c"/>
    <property type="match status" value="1"/>
</dbReference>